<keyword evidence="1" id="KW-0119">Carbohydrate metabolism</keyword>
<sequence>MIGTGSYAYFWRWSSRVDEPWSLAAQLADTAELGGAVFQICDYPPLLELDPAGLREVRRLADDLGLRLELGTKGVRGEHLARFLGLADALGATLVRSMLFTPESRPTLAEADAELRQVLPAFEAAGVTLALETYEQVPSGDLVALVETIGSDRLGICLDPANSVAALEHPADVVERCAPYTASIHVKDFAFTRRDGWVGFTLEGARFGEGLLDYDQLDRAVRPDERSITRIVEHWLPWQGDAATTIRLEDDWTRATLAGLKERA</sequence>
<keyword evidence="3" id="KW-0413">Isomerase</keyword>
<evidence type="ECO:0000313" key="4">
    <source>
        <dbReference type="Proteomes" id="UP000521075"/>
    </source>
</evidence>
<feature type="domain" description="Xylose isomerase-like TIM barrel" evidence="2">
    <location>
        <begin position="28"/>
        <end position="241"/>
    </location>
</feature>
<evidence type="ECO:0000313" key="3">
    <source>
        <dbReference type="EMBL" id="NYK11288.1"/>
    </source>
</evidence>
<reference evidence="3 4" key="1">
    <citation type="submission" date="2020-07" db="EMBL/GenBank/DDBJ databases">
        <title>Sequencing the genomes of 1000 actinobacteria strains.</title>
        <authorList>
            <person name="Klenk H.-P."/>
        </authorList>
    </citation>
    <scope>NUCLEOTIDE SEQUENCE [LARGE SCALE GENOMIC DNA]</scope>
    <source>
        <strain evidence="3 4">DSM 15166</strain>
    </source>
</reference>
<dbReference type="AlphaFoldDB" id="A0A853DRS7"/>
<dbReference type="PANTHER" id="PTHR12110">
    <property type="entry name" value="HYDROXYPYRUVATE ISOMERASE"/>
    <property type="match status" value="1"/>
</dbReference>
<dbReference type="Gene3D" id="3.20.20.150">
    <property type="entry name" value="Divalent-metal-dependent TIM barrel enzymes"/>
    <property type="match status" value="1"/>
</dbReference>
<dbReference type="EMBL" id="JACCHJ010000001">
    <property type="protein sequence ID" value="NYK11288.1"/>
    <property type="molecule type" value="Genomic_DNA"/>
</dbReference>
<comment type="caution">
    <text evidence="3">The sequence shown here is derived from an EMBL/GenBank/DDBJ whole genome shotgun (WGS) entry which is preliminary data.</text>
</comment>
<organism evidence="3 4">
    <name type="scientific">Leifsonia naganoensis</name>
    <dbReference type="NCBI Taxonomy" id="150025"/>
    <lineage>
        <taxon>Bacteria</taxon>
        <taxon>Bacillati</taxon>
        <taxon>Actinomycetota</taxon>
        <taxon>Actinomycetes</taxon>
        <taxon>Micrococcales</taxon>
        <taxon>Microbacteriaceae</taxon>
        <taxon>Leifsonia</taxon>
    </lineage>
</organism>
<dbReference type="GO" id="GO:0016853">
    <property type="term" value="F:isomerase activity"/>
    <property type="evidence" value="ECO:0007669"/>
    <property type="project" value="UniProtKB-KW"/>
</dbReference>
<dbReference type="InterPro" id="IPR050312">
    <property type="entry name" value="IolE/XylAMocC-like"/>
</dbReference>
<dbReference type="PANTHER" id="PTHR12110:SF52">
    <property type="entry name" value="XYLOSE ISOMERASE"/>
    <property type="match status" value="1"/>
</dbReference>
<dbReference type="SUPFAM" id="SSF51658">
    <property type="entry name" value="Xylose isomerase-like"/>
    <property type="match status" value="1"/>
</dbReference>
<dbReference type="InterPro" id="IPR013022">
    <property type="entry name" value="Xyl_isomerase-like_TIM-brl"/>
</dbReference>
<protein>
    <submittedName>
        <fullName evidence="3">Sugar phosphate isomerase/epimerase</fullName>
    </submittedName>
</protein>
<evidence type="ECO:0000259" key="2">
    <source>
        <dbReference type="Pfam" id="PF01261"/>
    </source>
</evidence>
<dbReference type="Proteomes" id="UP000521075">
    <property type="component" value="Unassembled WGS sequence"/>
</dbReference>
<gene>
    <name evidence="3" type="ORF">HNR14_003169</name>
</gene>
<dbReference type="Pfam" id="PF01261">
    <property type="entry name" value="AP_endonuc_2"/>
    <property type="match status" value="1"/>
</dbReference>
<keyword evidence="4" id="KW-1185">Reference proteome</keyword>
<dbReference type="InterPro" id="IPR036237">
    <property type="entry name" value="Xyl_isomerase-like_sf"/>
</dbReference>
<evidence type="ECO:0000256" key="1">
    <source>
        <dbReference type="ARBA" id="ARBA00023277"/>
    </source>
</evidence>
<accession>A0A853DRS7</accession>
<name>A0A853DRS7_9MICO</name>
<dbReference type="RefSeq" id="WP_179701810.1">
    <property type="nucleotide sequence ID" value="NZ_BAAAHA010000001.1"/>
</dbReference>
<proteinExistence type="predicted"/>